<dbReference type="InterPro" id="IPR042099">
    <property type="entry name" value="ANL_N_sf"/>
</dbReference>
<dbReference type="GO" id="GO:0005737">
    <property type="term" value="C:cytoplasm"/>
    <property type="evidence" value="ECO:0007669"/>
    <property type="project" value="TreeGrafter"/>
</dbReference>
<dbReference type="PANTHER" id="PTHR45527:SF10">
    <property type="entry name" value="PYOCHELIN SYNTHASE PCHF"/>
    <property type="match status" value="1"/>
</dbReference>
<dbReference type="CDD" id="cd19535">
    <property type="entry name" value="Cyc_NRPS"/>
    <property type="match status" value="1"/>
</dbReference>
<comment type="pathway">
    <text evidence="2">Siderophore biosynthesis.</text>
</comment>
<dbReference type="Pfam" id="PF00550">
    <property type="entry name" value="PP-binding"/>
    <property type="match status" value="1"/>
</dbReference>
<dbReference type="InterPro" id="IPR001242">
    <property type="entry name" value="Condensation_dom"/>
</dbReference>
<dbReference type="SUPFAM" id="SSF56801">
    <property type="entry name" value="Acetyl-CoA synthetase-like"/>
    <property type="match status" value="1"/>
</dbReference>
<dbReference type="InterPro" id="IPR013217">
    <property type="entry name" value="Methyltransf_12"/>
</dbReference>
<dbReference type="Gene3D" id="3.30.559.10">
    <property type="entry name" value="Chloramphenicol acetyltransferase-like domain"/>
    <property type="match status" value="1"/>
</dbReference>
<evidence type="ECO:0000256" key="3">
    <source>
        <dbReference type="ARBA" id="ARBA00022598"/>
    </source>
</evidence>
<dbReference type="Pfam" id="PF00975">
    <property type="entry name" value="Thioesterase"/>
    <property type="match status" value="1"/>
</dbReference>
<feature type="domain" description="Carrier" evidence="4">
    <location>
        <begin position="1415"/>
        <end position="1494"/>
    </location>
</feature>
<dbReference type="InterPro" id="IPR036736">
    <property type="entry name" value="ACP-like_sf"/>
</dbReference>
<dbReference type="InterPro" id="IPR020845">
    <property type="entry name" value="AMP-binding_CS"/>
</dbReference>
<dbReference type="InterPro" id="IPR057737">
    <property type="entry name" value="Condensation_MtbB-like"/>
</dbReference>
<dbReference type="InterPro" id="IPR010071">
    <property type="entry name" value="AA_adenyl_dom"/>
</dbReference>
<dbReference type="GO" id="GO:0009403">
    <property type="term" value="P:toxin biosynthetic process"/>
    <property type="evidence" value="ECO:0007669"/>
    <property type="project" value="UniProtKB-ARBA"/>
</dbReference>
<dbReference type="Proteomes" id="UP000183047">
    <property type="component" value="Unassembled WGS sequence"/>
</dbReference>
<comment type="cofactor">
    <cofactor evidence="1">
        <name>pantetheine 4'-phosphate</name>
        <dbReference type="ChEBI" id="CHEBI:47942"/>
    </cofactor>
</comment>
<organism evidence="5 6">
    <name type="scientific">Butyrivibrio hungatei</name>
    <dbReference type="NCBI Taxonomy" id="185008"/>
    <lineage>
        <taxon>Bacteria</taxon>
        <taxon>Bacillati</taxon>
        <taxon>Bacillota</taxon>
        <taxon>Clostridia</taxon>
        <taxon>Lachnospirales</taxon>
        <taxon>Lachnospiraceae</taxon>
        <taxon>Butyrivibrio</taxon>
    </lineage>
</organism>
<dbReference type="PROSITE" id="PS50075">
    <property type="entry name" value="CARRIER"/>
    <property type="match status" value="1"/>
</dbReference>
<accession>A0A1G5F5N7</accession>
<dbReference type="GO" id="GO:0008610">
    <property type="term" value="P:lipid biosynthetic process"/>
    <property type="evidence" value="ECO:0007669"/>
    <property type="project" value="UniProtKB-ARBA"/>
</dbReference>
<dbReference type="OrthoDB" id="9778383at2"/>
<dbReference type="CDD" id="cd02440">
    <property type="entry name" value="AdoMet_MTases"/>
    <property type="match status" value="1"/>
</dbReference>
<dbReference type="InterPro" id="IPR045851">
    <property type="entry name" value="AMP-bd_C_sf"/>
</dbReference>
<dbReference type="InterPro" id="IPR001031">
    <property type="entry name" value="Thioesterase"/>
</dbReference>
<gene>
    <name evidence="5" type="ORF">SAMN02910451_02272</name>
</gene>
<dbReference type="Gene3D" id="3.30.300.30">
    <property type="match status" value="2"/>
</dbReference>
<dbReference type="Pfam" id="PF08242">
    <property type="entry name" value="Methyltransf_12"/>
    <property type="match status" value="1"/>
</dbReference>
<dbReference type="Pfam" id="PF00501">
    <property type="entry name" value="AMP-binding"/>
    <property type="match status" value="1"/>
</dbReference>
<dbReference type="InterPro" id="IPR041464">
    <property type="entry name" value="TubC_N"/>
</dbReference>
<evidence type="ECO:0000313" key="5">
    <source>
        <dbReference type="EMBL" id="SCY34586.1"/>
    </source>
</evidence>
<dbReference type="EMBL" id="FMUR01000013">
    <property type="protein sequence ID" value="SCY34586.1"/>
    <property type="molecule type" value="Genomic_DNA"/>
</dbReference>
<protein>
    <submittedName>
        <fullName evidence="5">Pyochelin synthetase</fullName>
    </submittedName>
</protein>
<evidence type="ECO:0000313" key="6">
    <source>
        <dbReference type="Proteomes" id="UP000183047"/>
    </source>
</evidence>
<dbReference type="InterPro" id="IPR029063">
    <property type="entry name" value="SAM-dependent_MTases_sf"/>
</dbReference>
<dbReference type="SUPFAM" id="SSF52777">
    <property type="entry name" value="CoA-dependent acyltransferases"/>
    <property type="match status" value="2"/>
</dbReference>
<dbReference type="Gene3D" id="3.40.50.150">
    <property type="entry name" value="Vaccinia Virus protein VP39"/>
    <property type="match status" value="1"/>
</dbReference>
<dbReference type="SUPFAM" id="SSF53335">
    <property type="entry name" value="S-adenosyl-L-methionine-dependent methyltransferases"/>
    <property type="match status" value="1"/>
</dbReference>
<dbReference type="Gene3D" id="1.10.1200.10">
    <property type="entry name" value="ACP-like"/>
    <property type="match status" value="1"/>
</dbReference>
<keyword evidence="3" id="KW-0436">Ligase</keyword>
<dbReference type="GO" id="GO:0031177">
    <property type="term" value="F:phosphopantetheine binding"/>
    <property type="evidence" value="ECO:0007669"/>
    <property type="project" value="TreeGrafter"/>
</dbReference>
<dbReference type="InterPro" id="IPR023213">
    <property type="entry name" value="CAT-like_dom_sf"/>
</dbReference>
<dbReference type="Gene3D" id="3.30.559.30">
    <property type="entry name" value="Nonribosomal peptide synthetase, condensation domain"/>
    <property type="match status" value="1"/>
</dbReference>
<evidence type="ECO:0000256" key="2">
    <source>
        <dbReference type="ARBA" id="ARBA00004924"/>
    </source>
</evidence>
<dbReference type="Pfam" id="PF18563">
    <property type="entry name" value="TubC_N"/>
    <property type="match status" value="1"/>
</dbReference>
<name>A0A1G5F5N7_9FIRM</name>
<dbReference type="Pfam" id="PF00668">
    <property type="entry name" value="Condensation"/>
    <property type="match status" value="1"/>
</dbReference>
<reference evidence="6" key="1">
    <citation type="submission" date="2016-10" db="EMBL/GenBank/DDBJ databases">
        <authorList>
            <person name="Varghese N."/>
            <person name="Submissions S."/>
        </authorList>
    </citation>
    <scope>NUCLEOTIDE SEQUENCE [LARGE SCALE GENOMIC DNA]</scope>
    <source>
        <strain evidence="6">XBD2006</strain>
    </source>
</reference>
<dbReference type="GO" id="GO:0043041">
    <property type="term" value="P:amino acid activation for nonribosomal peptide biosynthetic process"/>
    <property type="evidence" value="ECO:0007669"/>
    <property type="project" value="TreeGrafter"/>
</dbReference>
<keyword evidence="6" id="KW-1185">Reference proteome</keyword>
<evidence type="ECO:0000256" key="1">
    <source>
        <dbReference type="ARBA" id="ARBA00001957"/>
    </source>
</evidence>
<dbReference type="InterPro" id="IPR009081">
    <property type="entry name" value="PP-bd_ACP"/>
</dbReference>
<dbReference type="InterPro" id="IPR000873">
    <property type="entry name" value="AMP-dep_synth/lig_dom"/>
</dbReference>
<dbReference type="PANTHER" id="PTHR45527">
    <property type="entry name" value="NONRIBOSOMAL PEPTIDE SYNTHETASE"/>
    <property type="match status" value="1"/>
</dbReference>
<proteinExistence type="predicted"/>
<sequence>MTENYSKALSLIEKLENKGVSLWKEDEKIKFKANTGAIQPEDIAQLKELKSELLELLDPDNRKITLSENKADRYKPFVLTDVQQSYLMGRSNLFDYGGLSCHIYLQLNYEKLDVNEVERVWNYLIDRHEMLRAVMHEEGYQQILEKAPHFAVKDYKNTPAEQVMEEMGHQQFEVGSWPYFAVGVSNYDDSAIMHFSIEFIIADWTSIWMLLHQFEELYFGKVDEIPEVKVSFRDYVLAEREMKESAACERDKHYWLNKLEDFPTCPQIDTEPYSANKEARFDRKFLQLTPELWENVKNFAYKFNVTPTALVLMAYAHTLSCFSENKRFAINLTMLNRQPLHEDIGKVIGDFTSLTLLDIDLDNNETFIENVKRANMQLFEDMDHNLYSGVAFMRELANRKGSAAATMPYVFTSAVGLLSSMDDATVKGMVSGIGISQTPQVFIDCQVMDGNFGMQVNWDVRRGVFKDGVIDDMFTLFSEFLQAMANGVEPEIAAKQTYPKYQKSIFLNANDTALKLPKHLLHDKVLEAAEKYPDKIAVVAGENKYTYSELIEIAGKIFGGLMENGVKAGDTVGIAAKKSVYQPAAAIAILAAGAVYVPISTEQGANRIGRIIERAGISTVITLTDDETEYPDGIKKIFVDAEGNSVELPKTNSIDASSLAYIIFTSGSTGEPKGVAISHGAAVNTIEDIIRKYDINENDSTIGVSQLSFDLSVFDIFGLLSVGGTVVYPEDSRKKEPEYLAKIIEREGVTVWNSVPSLLNMVMVYLDYENNVPDISSLRLVMLSGDWIPLFLPDRLHGYSKDARVVSLGGATEAAIWSIYHDYEGPSEGFASIPYGLPLANQQFRILDSRLKDRPVGVKGDIYILGDGLADGYYNDKEKTDLQFIKDPETGRMMYKTGDIGKYHKNGEIEFLGRSDSQIKFNGHRIELGEIESAVKRSGTVENCSVVYTSNEGEHAMICFYEPAFSDDNQKEEYINEQKELSKDIEEYARPDIEGVDTAGIESLMNKENRLLYIAMSNAINEVLGDGFTEGSLKESDRILDKHKWLVSYWIDLLQKEGYLKPDGNKYSFTEKCCIEISKEKMQAEWQELGRNWLAEMGTSEFLEYISNSALSLTGLLSGEIDPIKLLYPDGKTDVVEDMYINNKISVYLNSCICGFVNNYSNLGRPLRILEIGAGTCATALRVTKTLEGKDFTYYVTDINSHFIPLAQGKFNGVPNMRFSVLNIDKDIAEQGFEENYFDIVIAVGVLENAKDICYSLKQIRRLVRPGGYFLFTEPVREEAWILASQGFLMTEPQDDLRKDKAFIDSKQWQELLDEADSETSSLVLPKENDSLGVFGLELYIKQFKTERQNISGGDITSLIRDNLASYMIPTSYIMLDSMPVTANGKIDGKALKAIAEKRATVSAVAGDDNTDALSAEMNDLQKELVEILGGLGMKGLGLRDSFYDHGADSLILAQATGAIREKILKDIPFDTVLRFMLNHPNIQELSEFVAEKRGDIQEQTQSDTLKSKHIGAAQLYKAGEGPLHVIFHAAFGTMNSLKYIVENLVNRNKGDVLTIALGDADRYYQMDRETAVQQLADDYSQIILETGAEQIQLIGYCFGGWLATQCANRLVEQGKEIVDVILIDSQTVPWIIEDRLMIELMFLPNFGITLEDLGVFEDCREVNLEKMFVDVIKEFGKIPDNLSDNLQSMPDYAEFGKGMNRLGEISMEDRFKLYAKRGSEKTGEQLEPSMLEGVFKAYCQTIRCCNGEMDSYFGDIRFLNAKDNSSMFYSKDKNIDYWTDLCIGDIEITDIDGDHYSCVENPDFALSVSKLITDY</sequence>
<dbReference type="SUPFAM" id="SSF47336">
    <property type="entry name" value="ACP-like"/>
    <property type="match status" value="1"/>
</dbReference>
<dbReference type="Gene3D" id="3.40.50.12780">
    <property type="entry name" value="N-terminal domain of ligase-like"/>
    <property type="match status" value="1"/>
</dbReference>
<dbReference type="Gene3D" id="1.10.10.1830">
    <property type="entry name" value="Non-ribosomal peptide synthase, adenylation domain"/>
    <property type="match status" value="1"/>
</dbReference>
<dbReference type="GO" id="GO:0016874">
    <property type="term" value="F:ligase activity"/>
    <property type="evidence" value="ECO:0007669"/>
    <property type="project" value="UniProtKB-KW"/>
</dbReference>
<dbReference type="PROSITE" id="PS00455">
    <property type="entry name" value="AMP_BINDING"/>
    <property type="match status" value="1"/>
</dbReference>
<dbReference type="InterPro" id="IPR044894">
    <property type="entry name" value="TubC_N_sf"/>
</dbReference>
<dbReference type="RefSeq" id="WP_074462758.1">
    <property type="nucleotide sequence ID" value="NZ_FMUR01000013.1"/>
</dbReference>
<dbReference type="InterPro" id="IPR029058">
    <property type="entry name" value="AB_hydrolase_fold"/>
</dbReference>
<evidence type="ECO:0000259" key="4">
    <source>
        <dbReference type="PROSITE" id="PS50075"/>
    </source>
</evidence>
<dbReference type="NCBIfam" id="TIGR01733">
    <property type="entry name" value="AA-adenyl-dom"/>
    <property type="match status" value="1"/>
</dbReference>
<dbReference type="Gene3D" id="3.40.50.1820">
    <property type="entry name" value="alpha/beta hydrolase"/>
    <property type="match status" value="1"/>
</dbReference>
<dbReference type="SUPFAM" id="SSF53474">
    <property type="entry name" value="alpha/beta-Hydrolases"/>
    <property type="match status" value="1"/>
</dbReference>